<proteinExistence type="predicted"/>
<evidence type="ECO:0000313" key="2">
    <source>
        <dbReference type="Proteomes" id="UP000664781"/>
    </source>
</evidence>
<dbReference type="RefSeq" id="WP_207248668.1">
    <property type="nucleotide sequence ID" value="NZ_JAFMOF010000005.1"/>
</dbReference>
<dbReference type="Proteomes" id="UP000664781">
    <property type="component" value="Unassembled WGS sequence"/>
</dbReference>
<organism evidence="1 2">
    <name type="scientific">Streptomyces triculaminicus</name>
    <dbReference type="NCBI Taxonomy" id="2816232"/>
    <lineage>
        <taxon>Bacteria</taxon>
        <taxon>Bacillati</taxon>
        <taxon>Actinomycetota</taxon>
        <taxon>Actinomycetes</taxon>
        <taxon>Kitasatosporales</taxon>
        <taxon>Streptomycetaceae</taxon>
        <taxon>Streptomyces</taxon>
    </lineage>
</organism>
<reference evidence="1" key="1">
    <citation type="submission" date="2021-03" db="EMBL/GenBank/DDBJ databases">
        <title>Streptomyces strains.</title>
        <authorList>
            <person name="Lund M.B."/>
            <person name="Toerring T."/>
        </authorList>
    </citation>
    <scope>NUCLEOTIDE SEQUENCE</scope>
    <source>
        <strain evidence="1">JCM 4242</strain>
    </source>
</reference>
<accession>A0A939FUS1</accession>
<name>A0A939FUS1_9ACTN</name>
<evidence type="ECO:0000313" key="1">
    <source>
        <dbReference type="EMBL" id="MBO0657021.1"/>
    </source>
</evidence>
<dbReference type="EMBL" id="JAFMOF010000005">
    <property type="protein sequence ID" value="MBO0657021.1"/>
    <property type="molecule type" value="Genomic_DNA"/>
</dbReference>
<dbReference type="AlphaFoldDB" id="A0A939FUS1"/>
<keyword evidence="2" id="KW-1185">Reference proteome</keyword>
<sequence length="269" mass="29228">MDLHSLLRTGFDGHPAADFDDILYGVYEDPRHRDRVLPLTALMNDEAASAMNRFLACVVLTTWAEPAGYEAVLRAAADSRNAPWYDVSVDRKFSVDSTFAQLADALGSGEELAEEKGNAQLRTEALRALVRIADTEYFEEKLEGALHGAALAALLPDIEETVLRGVRALGPGRRIRFDLATQLVDLACAIALVDAPRAIALAERVIAADPDHRVLVHATTVVARAEGEERRRLAGRLLAGGDEEIRRLVAEAVRAADHSEVREGETGTV</sequence>
<gene>
    <name evidence="1" type="ORF">J1792_31075</name>
</gene>
<protein>
    <submittedName>
        <fullName evidence="1">Uncharacterized protein</fullName>
    </submittedName>
</protein>
<comment type="caution">
    <text evidence="1">The sequence shown here is derived from an EMBL/GenBank/DDBJ whole genome shotgun (WGS) entry which is preliminary data.</text>
</comment>